<proteinExistence type="predicted"/>
<name>A0AA39FSZ8_MICHY</name>
<feature type="region of interest" description="Disordered" evidence="1">
    <location>
        <begin position="196"/>
        <end position="216"/>
    </location>
</feature>
<feature type="chain" id="PRO_5041361406" evidence="2">
    <location>
        <begin position="27"/>
        <end position="252"/>
    </location>
</feature>
<dbReference type="Proteomes" id="UP001168972">
    <property type="component" value="Unassembled WGS sequence"/>
</dbReference>
<reference evidence="3" key="1">
    <citation type="journal article" date="2023" name="bioRxiv">
        <title>Scaffold-level genome assemblies of two parasitoid biocontrol wasps reveal the parthenogenesis mechanism and an associated novel virus.</title>
        <authorList>
            <person name="Inwood S."/>
            <person name="Skelly J."/>
            <person name="Guhlin J."/>
            <person name="Harrop T."/>
            <person name="Goldson S."/>
            <person name="Dearden P."/>
        </authorList>
    </citation>
    <scope>NUCLEOTIDE SEQUENCE</scope>
    <source>
        <strain evidence="3">Lincoln</strain>
        <tissue evidence="3">Whole body</tissue>
    </source>
</reference>
<organism evidence="3 4">
    <name type="scientific">Microctonus hyperodae</name>
    <name type="common">Parasitoid wasp</name>
    <dbReference type="NCBI Taxonomy" id="165561"/>
    <lineage>
        <taxon>Eukaryota</taxon>
        <taxon>Metazoa</taxon>
        <taxon>Ecdysozoa</taxon>
        <taxon>Arthropoda</taxon>
        <taxon>Hexapoda</taxon>
        <taxon>Insecta</taxon>
        <taxon>Pterygota</taxon>
        <taxon>Neoptera</taxon>
        <taxon>Endopterygota</taxon>
        <taxon>Hymenoptera</taxon>
        <taxon>Apocrita</taxon>
        <taxon>Ichneumonoidea</taxon>
        <taxon>Braconidae</taxon>
        <taxon>Euphorinae</taxon>
        <taxon>Microctonus</taxon>
    </lineage>
</organism>
<feature type="signal peptide" evidence="2">
    <location>
        <begin position="1"/>
        <end position="26"/>
    </location>
</feature>
<dbReference type="EMBL" id="JAQQBR010000005">
    <property type="protein sequence ID" value="KAK0175041.1"/>
    <property type="molecule type" value="Genomic_DNA"/>
</dbReference>
<evidence type="ECO:0000256" key="2">
    <source>
        <dbReference type="SAM" id="SignalP"/>
    </source>
</evidence>
<sequence>MASTIELFGAICFILTQLFLLSRVQGAVIISCNNATNHGSSWPSGQLNRSLADEMPQKLYIQIEYETLKTENLVFFKTDQNVANSHLPVDAPANYSFRDKVMEDIGEFVMYQDSTRSSAIVYFGKLKAIVNFEISIRFVETYEGYPLELDHQNCTLGIVKSPYVVKRVGMPFQLGPNVVPANTHMNQGAHQMDQNNEQVMNPKPSPSTRHDRIQENSCRMSDEKDIEYNKDQITIPYYLETLVFISKGVTDI</sequence>
<accession>A0AA39FSZ8</accession>
<keyword evidence="2" id="KW-0732">Signal</keyword>
<protein>
    <submittedName>
        <fullName evidence="3">Uncharacterized protein</fullName>
    </submittedName>
</protein>
<reference evidence="3" key="2">
    <citation type="submission" date="2023-03" db="EMBL/GenBank/DDBJ databases">
        <authorList>
            <person name="Inwood S.N."/>
            <person name="Skelly J.G."/>
            <person name="Guhlin J."/>
            <person name="Harrop T.W.R."/>
            <person name="Goldson S.G."/>
            <person name="Dearden P.K."/>
        </authorList>
    </citation>
    <scope>NUCLEOTIDE SEQUENCE</scope>
    <source>
        <strain evidence="3">Lincoln</strain>
        <tissue evidence="3">Whole body</tissue>
    </source>
</reference>
<evidence type="ECO:0000313" key="4">
    <source>
        <dbReference type="Proteomes" id="UP001168972"/>
    </source>
</evidence>
<keyword evidence="4" id="KW-1185">Reference proteome</keyword>
<evidence type="ECO:0000256" key="1">
    <source>
        <dbReference type="SAM" id="MobiDB-lite"/>
    </source>
</evidence>
<dbReference type="AlphaFoldDB" id="A0AA39FSZ8"/>
<evidence type="ECO:0000313" key="3">
    <source>
        <dbReference type="EMBL" id="KAK0175041.1"/>
    </source>
</evidence>
<gene>
    <name evidence="3" type="ORF">PV327_008826</name>
</gene>
<comment type="caution">
    <text evidence="3">The sequence shown here is derived from an EMBL/GenBank/DDBJ whole genome shotgun (WGS) entry which is preliminary data.</text>
</comment>